<evidence type="ECO:0000313" key="8">
    <source>
        <dbReference type="EMBL" id="MCK6264035.1"/>
    </source>
</evidence>
<gene>
    <name evidence="8" type="ORF">KP803_12210</name>
</gene>
<dbReference type="NCBIfam" id="NF012200">
    <property type="entry name" value="choice_anch_D"/>
    <property type="match status" value="1"/>
</dbReference>
<dbReference type="SUPFAM" id="SSF56601">
    <property type="entry name" value="beta-lactamase/transpeptidase-like"/>
    <property type="match status" value="1"/>
</dbReference>
<dbReference type="RefSeq" id="WP_248009117.1">
    <property type="nucleotide sequence ID" value="NZ_JAJHVV010000007.1"/>
</dbReference>
<comment type="subcellular location">
    <subcellularLocation>
        <location evidence="1">Cell projection</location>
        <location evidence="1">Cilium</location>
    </subcellularLocation>
    <subcellularLocation>
        <location evidence="2">Cytoplasm</location>
    </subcellularLocation>
</comment>
<accession>A0A9X2BIE9</accession>
<dbReference type="AlphaFoldDB" id="A0A9X2BIE9"/>
<keyword evidence="6" id="KW-0732">Signal</keyword>
<sequence>MKVSTYIPLLISGIMIVPASAESLFEDNFNSGLSNWQSSGNVATNSSIILDGLSAYLKETGQISKQIDTSAHSNLSVSFYMASRLLESADYCYAEYALNGSASFTQLSSLGNGQDDGNFVFTSSSISDATSLTLRFRAATGGADHCYVEDVLVTGDGQPSTPQPSIDVVSSASFGSILVDSSVSQVVTVTSTGTQDLAISTVSGPNGDFTLSQDNCSNATLSQNQSCALTLSFSPTFSGAHSSSLTISSNDPNNASALVSLSGNGVADQGDGYVENYQPLYGSGNVSRTELTHQELNSNNPITYLTQMSAVAVPSEAAQPEHQLEGRIQLSSPATAGIGQFTEHKDTYRYTSNADDPRKHIPDFDFEFVQSGTHLIPVQRGIQLSSHPYWEYILEPGRVWKENSDNGDSRAALPFSIMQKNSNCVHNGVMSFTFNNQSISQVSYQIAAETCLYYQFDMWGSVDAQYTQQTVTNSLQIKQAHQTYESSKIEMRPISELATDYPSSGVDAANFGHSSEVSPDHMSVFGVYYNGVHYSGGCETRQGTHPYCDRLRVPSYSTAKTALAGTASMRLETLYPGYMDSQLTDHIPQAGNDPEGDWADVTPNNAIDMATGNYRLSSGYLSDEYSTANDTGFFLVLDHAGKLDYSLSRYPRKATPGTFFNYHTTDTYIATVAAQNYIKSQRGNQADIFDDIIVNDIWTPLNVDEGTKDTRRTYDSEAMPFGGYGLTYLRDDIVKVVKFTSIDRGAINGQQMLDPSELEIALFNDPTSPPLDVRSDNKYYSNSVWAKQKTVAPGCETYVPYMSGYGGIQFVMLPNDVIYYYVSDNNEFAWDKAITEAGKLNAYCQ</sequence>
<evidence type="ECO:0000256" key="3">
    <source>
        <dbReference type="ARBA" id="ARBA00022490"/>
    </source>
</evidence>
<dbReference type="Gene3D" id="2.60.40.10">
    <property type="entry name" value="Immunoglobulins"/>
    <property type="match status" value="1"/>
</dbReference>
<dbReference type="Gene3D" id="3.40.710.10">
    <property type="entry name" value="DD-peptidase/beta-lactamase superfamily"/>
    <property type="match status" value="1"/>
</dbReference>
<dbReference type="InterPro" id="IPR012338">
    <property type="entry name" value="Beta-lactam/transpept-like"/>
</dbReference>
<feature type="domain" description="HYDIN/VesB/CFA65-like Ig-like" evidence="7">
    <location>
        <begin position="165"/>
        <end position="263"/>
    </location>
</feature>
<dbReference type="EMBL" id="JAJHVV010000007">
    <property type="protein sequence ID" value="MCK6264035.1"/>
    <property type="molecule type" value="Genomic_DNA"/>
</dbReference>
<evidence type="ECO:0000259" key="7">
    <source>
        <dbReference type="Pfam" id="PF22544"/>
    </source>
</evidence>
<feature type="signal peptide" evidence="6">
    <location>
        <begin position="1"/>
        <end position="21"/>
    </location>
</feature>
<name>A0A9X2BIE9_9VIBR</name>
<protein>
    <submittedName>
        <fullName evidence="8">Choice-of-anchor D domain-containing protein</fullName>
    </submittedName>
</protein>
<dbReference type="InterPro" id="IPR053879">
    <property type="entry name" value="HYDIN_VesB_CFA65-like_Ig"/>
</dbReference>
<dbReference type="Pfam" id="PF22544">
    <property type="entry name" value="HYDIN_VesB_CFA65-like_Ig"/>
    <property type="match status" value="1"/>
</dbReference>
<keyword evidence="5" id="KW-0966">Cell projection</keyword>
<reference evidence="8" key="1">
    <citation type="submission" date="2021-11" db="EMBL/GenBank/DDBJ databases">
        <title>Vibrio ZSDE26 sp. nov. and Vibrio ZSDZ34 sp. nov., isolated from coastal seawater in Qingdao.</title>
        <authorList>
            <person name="Zhang P."/>
        </authorList>
    </citation>
    <scope>NUCLEOTIDE SEQUENCE</scope>
    <source>
        <strain evidence="8">ZSDE26</strain>
    </source>
</reference>
<comment type="caution">
    <text evidence="8">The sequence shown here is derived from an EMBL/GenBank/DDBJ whole genome shotgun (WGS) entry which is preliminary data.</text>
</comment>
<evidence type="ECO:0000313" key="9">
    <source>
        <dbReference type="Proteomes" id="UP001139559"/>
    </source>
</evidence>
<keyword evidence="4" id="KW-0969">Cilium</keyword>
<feature type="chain" id="PRO_5040777040" evidence="6">
    <location>
        <begin position="22"/>
        <end position="845"/>
    </location>
</feature>
<dbReference type="Proteomes" id="UP001139559">
    <property type="component" value="Unassembled WGS sequence"/>
</dbReference>
<dbReference type="GO" id="GO:0005737">
    <property type="term" value="C:cytoplasm"/>
    <property type="evidence" value="ECO:0007669"/>
    <property type="project" value="UniProtKB-SubCell"/>
</dbReference>
<dbReference type="InterPro" id="IPR013783">
    <property type="entry name" value="Ig-like_fold"/>
</dbReference>
<evidence type="ECO:0000256" key="6">
    <source>
        <dbReference type="SAM" id="SignalP"/>
    </source>
</evidence>
<keyword evidence="9" id="KW-1185">Reference proteome</keyword>
<proteinExistence type="predicted"/>
<evidence type="ECO:0000256" key="4">
    <source>
        <dbReference type="ARBA" id="ARBA00023069"/>
    </source>
</evidence>
<evidence type="ECO:0000256" key="2">
    <source>
        <dbReference type="ARBA" id="ARBA00004496"/>
    </source>
</evidence>
<evidence type="ECO:0000256" key="1">
    <source>
        <dbReference type="ARBA" id="ARBA00004138"/>
    </source>
</evidence>
<evidence type="ECO:0000256" key="5">
    <source>
        <dbReference type="ARBA" id="ARBA00023273"/>
    </source>
</evidence>
<organism evidence="8 9">
    <name type="scientific">Vibrio amylolyticus</name>
    <dbReference type="NCBI Taxonomy" id="2847292"/>
    <lineage>
        <taxon>Bacteria</taxon>
        <taxon>Pseudomonadati</taxon>
        <taxon>Pseudomonadota</taxon>
        <taxon>Gammaproteobacteria</taxon>
        <taxon>Vibrionales</taxon>
        <taxon>Vibrionaceae</taxon>
        <taxon>Vibrio</taxon>
    </lineage>
</organism>
<keyword evidence="3" id="KW-0963">Cytoplasm</keyword>